<organism evidence="2">
    <name type="scientific">Oikopleura dioica</name>
    <name type="common">Tunicate</name>
    <dbReference type="NCBI Taxonomy" id="34765"/>
    <lineage>
        <taxon>Eukaryota</taxon>
        <taxon>Metazoa</taxon>
        <taxon>Chordata</taxon>
        <taxon>Tunicata</taxon>
        <taxon>Appendicularia</taxon>
        <taxon>Copelata</taxon>
        <taxon>Oikopleuridae</taxon>
        <taxon>Oikopleura</taxon>
    </lineage>
</organism>
<proteinExistence type="predicted"/>
<protein>
    <submittedName>
        <fullName evidence="2">Uncharacterized protein</fullName>
    </submittedName>
</protein>
<dbReference type="AlphaFoldDB" id="E4XJI2"/>
<dbReference type="EMBL" id="FN653060">
    <property type="protein sequence ID" value="CBY10625.1"/>
    <property type="molecule type" value="Genomic_DNA"/>
</dbReference>
<keyword evidence="3" id="KW-1185">Reference proteome</keyword>
<dbReference type="Proteomes" id="UP000001307">
    <property type="component" value="Unassembled WGS sequence"/>
</dbReference>
<evidence type="ECO:0000313" key="3">
    <source>
        <dbReference type="Proteomes" id="UP000001307"/>
    </source>
</evidence>
<gene>
    <name evidence="2" type="ORF">GSOID_T00012779001</name>
</gene>
<evidence type="ECO:0000256" key="1">
    <source>
        <dbReference type="SAM" id="MobiDB-lite"/>
    </source>
</evidence>
<evidence type="ECO:0000313" key="2">
    <source>
        <dbReference type="EMBL" id="CBY10625.1"/>
    </source>
</evidence>
<reference evidence="2" key="1">
    <citation type="journal article" date="2010" name="Science">
        <title>Plasticity of animal genome architecture unmasked by rapid evolution of a pelagic tunicate.</title>
        <authorList>
            <person name="Denoeud F."/>
            <person name="Henriet S."/>
            <person name="Mungpakdee S."/>
            <person name="Aury J.M."/>
            <person name="Da Silva C."/>
            <person name="Brinkmann H."/>
            <person name="Mikhaleva J."/>
            <person name="Olsen L.C."/>
            <person name="Jubin C."/>
            <person name="Canestro C."/>
            <person name="Bouquet J.M."/>
            <person name="Danks G."/>
            <person name="Poulain J."/>
            <person name="Campsteijn C."/>
            <person name="Adamski M."/>
            <person name="Cross I."/>
            <person name="Yadetie F."/>
            <person name="Muffato M."/>
            <person name="Louis A."/>
            <person name="Butcher S."/>
            <person name="Tsagkogeorga G."/>
            <person name="Konrad A."/>
            <person name="Singh S."/>
            <person name="Jensen M.F."/>
            <person name="Cong E.H."/>
            <person name="Eikeseth-Otteraa H."/>
            <person name="Noel B."/>
            <person name="Anthouard V."/>
            <person name="Porcel B.M."/>
            <person name="Kachouri-Lafond R."/>
            <person name="Nishino A."/>
            <person name="Ugolini M."/>
            <person name="Chourrout P."/>
            <person name="Nishida H."/>
            <person name="Aasland R."/>
            <person name="Huzurbazar S."/>
            <person name="Westhof E."/>
            <person name="Delsuc F."/>
            <person name="Lehrach H."/>
            <person name="Reinhardt R."/>
            <person name="Weissenbach J."/>
            <person name="Roy S.W."/>
            <person name="Artiguenave F."/>
            <person name="Postlethwait J.H."/>
            <person name="Manak J.R."/>
            <person name="Thompson E.M."/>
            <person name="Jaillon O."/>
            <person name="Du Pasquier L."/>
            <person name="Boudinot P."/>
            <person name="Liberles D.A."/>
            <person name="Volff J.N."/>
            <person name="Philippe H."/>
            <person name="Lenhard B."/>
            <person name="Roest Crollius H."/>
            <person name="Wincker P."/>
            <person name="Chourrout D."/>
        </authorList>
    </citation>
    <scope>NUCLEOTIDE SEQUENCE [LARGE SCALE GENOMIC DNA]</scope>
</reference>
<feature type="compositionally biased region" description="Basic and acidic residues" evidence="1">
    <location>
        <begin position="278"/>
        <end position="399"/>
    </location>
</feature>
<name>E4XJI2_OIKDI</name>
<sequence>MRFSKEQKDIVTDPQDTSFTTNHLFTPQRIPMNVNNLKVTMRIPKWESGPAIDKTTALNDFIDKIKRFKKMNVMSDSETIYSSLEASNRVDIMRELDTDASENIEKFVAYIREAHGGSTLKQRSNLESLLQAPMESAISFFKRTIREYYLSRGLEPLDAEQIKKKDRQEDILYYFSRGLRNTTTGTHIRMNRISTEFKELGRLATHIDQSVEPITTTQINNIIEQPKQTETVTVNAINDYRDERYRGDQRRIKCHSCGYFGHKSYQCFANQRTKRRFQRQDRGRSQSRGRQERERRRSQDRRPSGDRHQTRQHRREDRSESRGRQQNRRRDNTPYRRGNNRYESRSQSRGSRDKPRNSSRGRSDSRERKYSNENKGRSRERRHSYNNERDFSRESKNRW</sequence>
<accession>E4XJI2</accession>
<feature type="region of interest" description="Disordered" evidence="1">
    <location>
        <begin position="271"/>
        <end position="399"/>
    </location>
</feature>
<dbReference type="InParanoid" id="E4XJI2"/>